<dbReference type="InterPro" id="IPR001915">
    <property type="entry name" value="Peptidase_M48"/>
</dbReference>
<dbReference type="PANTHER" id="PTHR43221:SF2">
    <property type="entry name" value="PROTEASE HTPX HOMOLOG"/>
    <property type="match status" value="1"/>
</dbReference>
<accession>A0A520KSG9</accession>
<protein>
    <recommendedName>
        <fullName evidence="11">Protease HtpX homolog</fullName>
        <ecNumber evidence="11">3.4.24.-</ecNumber>
    </recommendedName>
</protein>
<proteinExistence type="inferred from homology"/>
<dbReference type="Proteomes" id="UP000317158">
    <property type="component" value="Unassembled WGS sequence"/>
</dbReference>
<keyword evidence="7 11" id="KW-0862">Zinc</keyword>
<keyword evidence="2 11" id="KW-1003">Cell membrane</keyword>
<dbReference type="Pfam" id="PF01435">
    <property type="entry name" value="Peptidase_M48"/>
    <property type="match status" value="1"/>
</dbReference>
<dbReference type="InterPro" id="IPR022919">
    <property type="entry name" value="Pept_M48_protease_HtpX"/>
</dbReference>
<organism evidence="13 14">
    <name type="scientific">Methanoliparum thermophilum</name>
    <dbReference type="NCBI Taxonomy" id="2491083"/>
    <lineage>
        <taxon>Archaea</taxon>
        <taxon>Methanobacteriati</taxon>
        <taxon>Methanobacteriota</taxon>
        <taxon>Candidatus Methanoliparia</taxon>
        <taxon>Candidatus Methanoliparales</taxon>
        <taxon>Candidatus Methanoliparaceae</taxon>
        <taxon>Candidatus Methanoliparum</taxon>
    </lineage>
</organism>
<name>A0A520KSG9_METT2</name>
<gene>
    <name evidence="11 13" type="primary">htpX</name>
    <name evidence="13" type="ORF">EF806_02090</name>
</gene>
<comment type="similarity">
    <text evidence="1 11">Belongs to the peptidase M48B family.</text>
</comment>
<comment type="caution">
    <text evidence="13">The sequence shown here is derived from an EMBL/GenBank/DDBJ whole genome shotgun (WGS) entry which is preliminary data.</text>
</comment>
<feature type="domain" description="Peptidase M48" evidence="12">
    <location>
        <begin position="75"/>
        <end position="285"/>
    </location>
</feature>
<feature type="active site" evidence="11">
    <location>
        <position position="141"/>
    </location>
</feature>
<evidence type="ECO:0000256" key="5">
    <source>
        <dbReference type="ARBA" id="ARBA00022723"/>
    </source>
</evidence>
<dbReference type="InterPro" id="IPR050083">
    <property type="entry name" value="HtpX_protease"/>
</dbReference>
<evidence type="ECO:0000256" key="7">
    <source>
        <dbReference type="ARBA" id="ARBA00022833"/>
    </source>
</evidence>
<evidence type="ECO:0000256" key="3">
    <source>
        <dbReference type="ARBA" id="ARBA00022670"/>
    </source>
</evidence>
<keyword evidence="6 11" id="KW-0378">Hydrolase</keyword>
<feature type="binding site" evidence="11">
    <location>
        <position position="140"/>
    </location>
    <ligand>
        <name>Zn(2+)</name>
        <dbReference type="ChEBI" id="CHEBI:29105"/>
        <note>catalytic</note>
    </ligand>
</feature>
<keyword evidence="8 11" id="KW-1133">Transmembrane helix</keyword>
<keyword evidence="3 11" id="KW-0645">Protease</keyword>
<dbReference type="CDD" id="cd07327">
    <property type="entry name" value="M48B_HtpX_like"/>
    <property type="match status" value="1"/>
</dbReference>
<dbReference type="EMBL" id="RXIF01000004">
    <property type="protein sequence ID" value="RZN64861.1"/>
    <property type="molecule type" value="Genomic_DNA"/>
</dbReference>
<feature type="binding site" evidence="11">
    <location>
        <position position="209"/>
    </location>
    <ligand>
        <name>Zn(2+)</name>
        <dbReference type="ChEBI" id="CHEBI:29105"/>
        <note>catalytic</note>
    </ligand>
</feature>
<evidence type="ECO:0000259" key="12">
    <source>
        <dbReference type="Pfam" id="PF01435"/>
    </source>
</evidence>
<evidence type="ECO:0000256" key="6">
    <source>
        <dbReference type="ARBA" id="ARBA00022801"/>
    </source>
</evidence>
<dbReference type="GO" id="GO:0005886">
    <property type="term" value="C:plasma membrane"/>
    <property type="evidence" value="ECO:0007669"/>
    <property type="project" value="UniProtKB-SubCell"/>
</dbReference>
<evidence type="ECO:0000313" key="13">
    <source>
        <dbReference type="EMBL" id="RZN64861.1"/>
    </source>
</evidence>
<dbReference type="GO" id="GO:0004222">
    <property type="term" value="F:metalloendopeptidase activity"/>
    <property type="evidence" value="ECO:0007669"/>
    <property type="project" value="UniProtKB-UniRule"/>
</dbReference>
<dbReference type="Gene3D" id="3.30.2010.10">
    <property type="entry name" value="Metalloproteases ('zincins'), catalytic domain"/>
    <property type="match status" value="1"/>
</dbReference>
<evidence type="ECO:0000256" key="11">
    <source>
        <dbReference type="HAMAP-Rule" id="MF_00188"/>
    </source>
</evidence>
<sequence>MKKEWEKDRGLFIRMFLTMFFLAALYLAFIAVLSVLGVSIIPLVFMAGVMLFAQYYFSDRLVLMSTGAQIVSEEEAPELHEIVSRLCINADIPKPKIAIVQSSIPNAFATGRNSKRAVVAVTAALMKQLNKGELEAVLAHELSHIKNKDVLVLTIAGFFSTIAFFLVRYLIFFGGRDRNSGGIMIAWIVSVIVWLLSFLLIRALSRYREFAADRGSAILTGQPSNLILALLKISGRMEQVPKDDLRKAEGMNAFYIIPALSGESILGLLSTHPPIEKRIEALEKIEQRL</sequence>
<feature type="transmembrane region" description="Helical" evidence="11">
    <location>
        <begin position="150"/>
        <end position="171"/>
    </location>
</feature>
<keyword evidence="10 11" id="KW-0472">Membrane</keyword>
<evidence type="ECO:0000256" key="4">
    <source>
        <dbReference type="ARBA" id="ARBA00022692"/>
    </source>
</evidence>
<evidence type="ECO:0000256" key="1">
    <source>
        <dbReference type="ARBA" id="ARBA00009779"/>
    </source>
</evidence>
<feature type="binding site" evidence="11">
    <location>
        <position position="144"/>
    </location>
    <ligand>
        <name>Zn(2+)</name>
        <dbReference type="ChEBI" id="CHEBI:29105"/>
        <note>catalytic</note>
    </ligand>
</feature>
<evidence type="ECO:0000256" key="10">
    <source>
        <dbReference type="ARBA" id="ARBA00023136"/>
    </source>
</evidence>
<feature type="transmembrane region" description="Helical" evidence="11">
    <location>
        <begin position="39"/>
        <end position="57"/>
    </location>
</feature>
<evidence type="ECO:0000256" key="2">
    <source>
        <dbReference type="ARBA" id="ARBA00022475"/>
    </source>
</evidence>
<dbReference type="EC" id="3.4.24.-" evidence="11"/>
<dbReference type="GO" id="GO:0006508">
    <property type="term" value="P:proteolysis"/>
    <property type="evidence" value="ECO:0007669"/>
    <property type="project" value="UniProtKB-KW"/>
</dbReference>
<evidence type="ECO:0000256" key="9">
    <source>
        <dbReference type="ARBA" id="ARBA00023049"/>
    </source>
</evidence>
<evidence type="ECO:0000313" key="14">
    <source>
        <dbReference type="Proteomes" id="UP000317158"/>
    </source>
</evidence>
<evidence type="ECO:0000256" key="8">
    <source>
        <dbReference type="ARBA" id="ARBA00022989"/>
    </source>
</evidence>
<keyword evidence="4 11" id="KW-0812">Transmembrane</keyword>
<comment type="cofactor">
    <cofactor evidence="11">
        <name>Zn(2+)</name>
        <dbReference type="ChEBI" id="CHEBI:29105"/>
    </cofactor>
    <text evidence="11">Binds 1 zinc ion per subunit.</text>
</comment>
<dbReference type="GO" id="GO:0008270">
    <property type="term" value="F:zinc ion binding"/>
    <property type="evidence" value="ECO:0007669"/>
    <property type="project" value="UniProtKB-UniRule"/>
</dbReference>
<dbReference type="AlphaFoldDB" id="A0A520KSG9"/>
<dbReference type="NCBIfam" id="NF002669">
    <property type="entry name" value="PRK02391.1"/>
    <property type="match status" value="1"/>
</dbReference>
<keyword evidence="9 11" id="KW-0482">Metalloprotease</keyword>
<dbReference type="HAMAP" id="MF_00188">
    <property type="entry name" value="Pept_M48_protease_HtpX"/>
    <property type="match status" value="1"/>
</dbReference>
<feature type="transmembrane region" description="Helical" evidence="11">
    <location>
        <begin position="12"/>
        <end position="33"/>
    </location>
</feature>
<dbReference type="PANTHER" id="PTHR43221">
    <property type="entry name" value="PROTEASE HTPX"/>
    <property type="match status" value="1"/>
</dbReference>
<reference evidence="13 14" key="1">
    <citation type="journal article" date="2019" name="Nat. Microbiol.">
        <title>Wide diversity of methane and short-chain alkane metabolisms in uncultured archaea.</title>
        <authorList>
            <person name="Borrel G."/>
            <person name="Adam P.S."/>
            <person name="McKay L.J."/>
            <person name="Chen L.X."/>
            <person name="Sierra-Garcia I.N."/>
            <person name="Sieber C.M."/>
            <person name="Letourneur Q."/>
            <person name="Ghozlane A."/>
            <person name="Andersen G.L."/>
            <person name="Li W.J."/>
            <person name="Hallam S.J."/>
            <person name="Muyzer G."/>
            <person name="de Oliveira V.M."/>
            <person name="Inskeep W.P."/>
            <person name="Banfield J.F."/>
            <person name="Gribaldo S."/>
        </authorList>
    </citation>
    <scope>NUCLEOTIDE SEQUENCE [LARGE SCALE GENOMIC DNA]</scope>
    <source>
        <strain evidence="13">NM1a</strain>
    </source>
</reference>
<feature type="transmembrane region" description="Helical" evidence="11">
    <location>
        <begin position="183"/>
        <end position="204"/>
    </location>
</feature>
<comment type="subcellular location">
    <subcellularLocation>
        <location evidence="11">Cell membrane</location>
        <topology evidence="11">Multi-pass membrane protein</topology>
    </subcellularLocation>
</comment>
<keyword evidence="5 11" id="KW-0479">Metal-binding</keyword>